<sequence length="129" mass="15101">MKNIIIEGKHITDIETFYKEINRVFMQNEDWDISQSLDAFNDLLYGGFGEIKGNEPLQLIWKNFEENKKQLGFNATKTFYEGKLQAPETYNIDFVREKIKELESGKGRTYFEIILEIISDHSNINLTAL</sequence>
<organism evidence="3 4">
    <name type="scientific">Kaistella carnis</name>
    <dbReference type="NCBI Taxonomy" id="1241979"/>
    <lineage>
        <taxon>Bacteria</taxon>
        <taxon>Pseudomonadati</taxon>
        <taxon>Bacteroidota</taxon>
        <taxon>Flavobacteriia</taxon>
        <taxon>Flavobacteriales</taxon>
        <taxon>Weeksellaceae</taxon>
        <taxon>Chryseobacterium group</taxon>
        <taxon>Kaistella</taxon>
    </lineage>
</organism>
<comment type="similarity">
    <text evidence="1">Belongs to the barstar family.</text>
</comment>
<dbReference type="InterPro" id="IPR000468">
    <property type="entry name" value="Barstar"/>
</dbReference>
<reference evidence="4" key="1">
    <citation type="submission" date="2018-11" db="EMBL/GenBank/DDBJ databases">
        <title>Proposal to divide the Flavobacteriaceae and reorganize its genera based on Amino Acid Identity values calculated from whole genome sequences.</title>
        <authorList>
            <person name="Nicholson A.C."/>
            <person name="Gulvik C.A."/>
            <person name="Whitney A.M."/>
            <person name="Humrighouse B.W."/>
            <person name="Bell M."/>
            <person name="Holmes B."/>
            <person name="Steigerwalt A.G."/>
            <person name="Villarma A."/>
            <person name="Sheth M."/>
            <person name="Batra D."/>
            <person name="Pryor J."/>
            <person name="Bernardet J.-F."/>
            <person name="Hugo C."/>
            <person name="Kampfer P."/>
            <person name="Newman J.D."/>
            <person name="McQuiston J.R."/>
        </authorList>
    </citation>
    <scope>NUCLEOTIDE SEQUENCE [LARGE SCALE GENOMIC DNA]</scope>
    <source>
        <strain evidence="4">G0081</strain>
    </source>
</reference>
<dbReference type="RefSeq" id="WP_125024209.1">
    <property type="nucleotide sequence ID" value="NZ_CP034159.1"/>
</dbReference>
<dbReference type="KEGG" id="ccas:EIB73_07855"/>
<dbReference type="Pfam" id="PF01337">
    <property type="entry name" value="Barstar"/>
    <property type="match status" value="1"/>
</dbReference>
<evidence type="ECO:0000313" key="3">
    <source>
        <dbReference type="EMBL" id="AZI33093.1"/>
    </source>
</evidence>
<dbReference type="EMBL" id="CP034159">
    <property type="protein sequence ID" value="AZI33093.1"/>
    <property type="molecule type" value="Genomic_DNA"/>
</dbReference>
<proteinExistence type="inferred from homology"/>
<dbReference type="Gene3D" id="3.30.370.10">
    <property type="entry name" value="Barstar-like"/>
    <property type="match status" value="1"/>
</dbReference>
<evidence type="ECO:0000313" key="4">
    <source>
        <dbReference type="Proteomes" id="UP000270185"/>
    </source>
</evidence>
<feature type="domain" description="Barstar (barnase inhibitor)" evidence="2">
    <location>
        <begin position="1"/>
        <end position="72"/>
    </location>
</feature>
<dbReference type="SUPFAM" id="SSF52038">
    <property type="entry name" value="Barstar-related"/>
    <property type="match status" value="1"/>
</dbReference>
<evidence type="ECO:0000259" key="2">
    <source>
        <dbReference type="Pfam" id="PF01337"/>
    </source>
</evidence>
<dbReference type="Proteomes" id="UP000270185">
    <property type="component" value="Chromosome"/>
</dbReference>
<keyword evidence="4" id="KW-1185">Reference proteome</keyword>
<name>A0A3G8XKQ6_9FLAO</name>
<gene>
    <name evidence="3" type="ORF">EIB73_07855</name>
</gene>
<dbReference type="OrthoDB" id="4793808at2"/>
<accession>A0A3G8XKQ6</accession>
<dbReference type="AlphaFoldDB" id="A0A3G8XKQ6"/>
<evidence type="ECO:0000256" key="1">
    <source>
        <dbReference type="ARBA" id="ARBA00006845"/>
    </source>
</evidence>
<dbReference type="InterPro" id="IPR035905">
    <property type="entry name" value="Barstar-like_sf"/>
</dbReference>
<protein>
    <submittedName>
        <fullName evidence="3">Ribonuclease inhibitor</fullName>
    </submittedName>
</protein>